<dbReference type="AlphaFoldDB" id="L7LAE3"/>
<dbReference type="STRING" id="1121927.GOHSU_27_00300"/>
<dbReference type="PANTHER" id="PTHR21262:SF31">
    <property type="entry name" value="GTP PYROPHOSPHOKINASE"/>
    <property type="match status" value="1"/>
</dbReference>
<accession>L7LAE3</accession>
<proteinExistence type="predicted"/>
<evidence type="ECO:0008006" key="3">
    <source>
        <dbReference type="Google" id="ProtNLM"/>
    </source>
</evidence>
<name>L7LAE3_9ACTN</name>
<dbReference type="Pfam" id="PF13328">
    <property type="entry name" value="HD_4"/>
    <property type="match status" value="1"/>
</dbReference>
<keyword evidence="2" id="KW-1185">Reference proteome</keyword>
<dbReference type="Proteomes" id="UP000053405">
    <property type="component" value="Unassembled WGS sequence"/>
</dbReference>
<dbReference type="SUPFAM" id="SSF109604">
    <property type="entry name" value="HD-domain/PDEase-like"/>
    <property type="match status" value="1"/>
</dbReference>
<dbReference type="RefSeq" id="WP_005940944.1">
    <property type="nucleotide sequence ID" value="NZ_ATVK01000014.1"/>
</dbReference>
<gene>
    <name evidence="1" type="ORF">GOHSU_27_00300</name>
</gene>
<evidence type="ECO:0000313" key="1">
    <source>
        <dbReference type="EMBL" id="GAC57894.1"/>
    </source>
</evidence>
<dbReference type="OrthoDB" id="9802385at2"/>
<protein>
    <recommendedName>
        <fullName evidence="3">HD/PDEase domain-containing protein</fullName>
    </recommendedName>
</protein>
<dbReference type="PANTHER" id="PTHR21262">
    <property type="entry name" value="GUANOSINE-3',5'-BIS DIPHOSPHATE 3'-PYROPHOSPHOHYDROLASE"/>
    <property type="match status" value="1"/>
</dbReference>
<dbReference type="EMBL" id="BANT01000027">
    <property type="protein sequence ID" value="GAC57894.1"/>
    <property type="molecule type" value="Genomic_DNA"/>
</dbReference>
<dbReference type="eggNOG" id="COG0317">
    <property type="taxonomic scope" value="Bacteria"/>
</dbReference>
<sequence length="163" mass="17275">MNTEDTLPPLEPAAPPLADDRLVALALAVAAREHAGQTDKAGRPYLTHLLRVAHRVRPARPQTVAAALLHDVIEDCPVTAAQLLAEGIPARVVDGVLLLTRRDEVPADAYYAAIAGDEVALAVKTADIADNTDPRRVAELDRSSAERLRVKYAAARVALGIAG</sequence>
<dbReference type="Gene3D" id="1.10.3210.10">
    <property type="entry name" value="Hypothetical protein af1432"/>
    <property type="match status" value="1"/>
</dbReference>
<comment type="caution">
    <text evidence="1">The sequence shown here is derived from an EMBL/GenBank/DDBJ whole genome shotgun (WGS) entry which is preliminary data.</text>
</comment>
<organism evidence="1 2">
    <name type="scientific">Gordonia hirsuta DSM 44140 = NBRC 16056</name>
    <dbReference type="NCBI Taxonomy" id="1121927"/>
    <lineage>
        <taxon>Bacteria</taxon>
        <taxon>Bacillati</taxon>
        <taxon>Actinomycetota</taxon>
        <taxon>Actinomycetes</taxon>
        <taxon>Mycobacteriales</taxon>
        <taxon>Gordoniaceae</taxon>
        <taxon>Gordonia</taxon>
    </lineage>
</organism>
<reference evidence="1 2" key="1">
    <citation type="submission" date="2012-12" db="EMBL/GenBank/DDBJ databases">
        <title>Whole genome shotgun sequence of Gordonia hirsuta NBRC 16056.</title>
        <authorList>
            <person name="Isaki-Nakamura S."/>
            <person name="Hosoyama A."/>
            <person name="Tsuchikane K."/>
            <person name="Katsumata H."/>
            <person name="Baba S."/>
            <person name="Yamazaki S."/>
            <person name="Fujita N."/>
        </authorList>
    </citation>
    <scope>NUCLEOTIDE SEQUENCE [LARGE SCALE GENOMIC DNA]</scope>
    <source>
        <strain evidence="1 2">NBRC 16056</strain>
    </source>
</reference>
<evidence type="ECO:0000313" key="2">
    <source>
        <dbReference type="Proteomes" id="UP000053405"/>
    </source>
</evidence>